<dbReference type="OrthoDB" id="10253736at2759"/>
<keyword evidence="6" id="KW-0560">Oxidoreductase</keyword>
<comment type="function">
    <text evidence="9">Catalyzes the reduction of all-trans-retinal to all-trans-retinol in the presence of NADPH.</text>
</comment>
<evidence type="ECO:0000256" key="1">
    <source>
        <dbReference type="ARBA" id="ARBA00004141"/>
    </source>
</evidence>
<dbReference type="FunFam" id="3.40.50.720:FF:000131">
    <property type="entry name" value="Short-chain dehydrogenase/reductase 3"/>
    <property type="match status" value="1"/>
</dbReference>
<dbReference type="GO" id="GO:0052650">
    <property type="term" value="F:all-trans-retinol dehydrogenase (NADP+) activity"/>
    <property type="evidence" value="ECO:0007669"/>
    <property type="project" value="UniProtKB-ARBA"/>
</dbReference>
<evidence type="ECO:0000256" key="3">
    <source>
        <dbReference type="ARBA" id="ARBA00022692"/>
    </source>
</evidence>
<keyword evidence="14" id="KW-1185">Reference proteome</keyword>
<gene>
    <name evidence="13" type="ORF">N7509_004201</name>
</gene>
<evidence type="ECO:0000256" key="10">
    <source>
        <dbReference type="ARBA" id="ARBA00068717"/>
    </source>
</evidence>
<evidence type="ECO:0000256" key="8">
    <source>
        <dbReference type="ARBA" id="ARBA00023136"/>
    </source>
</evidence>
<evidence type="ECO:0000313" key="14">
    <source>
        <dbReference type="Proteomes" id="UP001147747"/>
    </source>
</evidence>
<dbReference type="GO" id="GO:0016020">
    <property type="term" value="C:membrane"/>
    <property type="evidence" value="ECO:0007669"/>
    <property type="project" value="UniProtKB-SubCell"/>
</dbReference>
<dbReference type="GeneID" id="81367818"/>
<keyword evidence="4" id="KW-0521">NADP</keyword>
<keyword evidence="7" id="KW-0443">Lipid metabolism</keyword>
<evidence type="ECO:0000313" key="13">
    <source>
        <dbReference type="EMBL" id="KAJ5404330.1"/>
    </source>
</evidence>
<organism evidence="13 14">
    <name type="scientific">Penicillium cosmopolitanum</name>
    <dbReference type="NCBI Taxonomy" id="1131564"/>
    <lineage>
        <taxon>Eukaryota</taxon>
        <taxon>Fungi</taxon>
        <taxon>Dikarya</taxon>
        <taxon>Ascomycota</taxon>
        <taxon>Pezizomycotina</taxon>
        <taxon>Eurotiomycetes</taxon>
        <taxon>Eurotiomycetidae</taxon>
        <taxon>Eurotiales</taxon>
        <taxon>Aspergillaceae</taxon>
        <taxon>Penicillium</taxon>
    </lineage>
</organism>
<dbReference type="EMBL" id="JAPZBU010000005">
    <property type="protein sequence ID" value="KAJ5404330.1"/>
    <property type="molecule type" value="Genomic_DNA"/>
</dbReference>
<dbReference type="Proteomes" id="UP001147747">
    <property type="component" value="Unassembled WGS sequence"/>
</dbReference>
<dbReference type="RefSeq" id="XP_056491572.1">
    <property type="nucleotide sequence ID" value="XM_056628838.1"/>
</dbReference>
<dbReference type="SUPFAM" id="SSF51735">
    <property type="entry name" value="NAD(P)-binding Rossmann-fold domains"/>
    <property type="match status" value="1"/>
</dbReference>
<name>A0A9W9W6I1_9EURO</name>
<evidence type="ECO:0000256" key="2">
    <source>
        <dbReference type="ARBA" id="ARBA00006484"/>
    </source>
</evidence>
<dbReference type="Pfam" id="PF00106">
    <property type="entry name" value="adh_short"/>
    <property type="match status" value="1"/>
</dbReference>
<dbReference type="PANTHER" id="PTHR24322:SF736">
    <property type="entry name" value="RETINOL DEHYDROGENASE 10"/>
    <property type="match status" value="1"/>
</dbReference>
<keyword evidence="5" id="KW-1133">Transmembrane helix</keyword>
<dbReference type="PRINTS" id="PR00080">
    <property type="entry name" value="SDRFAMILY"/>
</dbReference>
<dbReference type="PROSITE" id="PS00061">
    <property type="entry name" value="ADH_SHORT"/>
    <property type="match status" value="1"/>
</dbReference>
<evidence type="ECO:0000256" key="11">
    <source>
        <dbReference type="ARBA" id="ARBA00082544"/>
    </source>
</evidence>
<keyword evidence="3" id="KW-0812">Transmembrane</keyword>
<reference evidence="13" key="1">
    <citation type="submission" date="2022-12" db="EMBL/GenBank/DDBJ databases">
        <authorList>
            <person name="Petersen C."/>
        </authorList>
    </citation>
    <scope>NUCLEOTIDE SEQUENCE</scope>
    <source>
        <strain evidence="13">IBT 29677</strain>
    </source>
</reference>
<evidence type="ECO:0000256" key="12">
    <source>
        <dbReference type="RuleBase" id="RU000363"/>
    </source>
</evidence>
<protein>
    <recommendedName>
        <fullName evidence="10">Short-chain dehydrogenase/reductase 3</fullName>
    </recommendedName>
    <alternativeName>
        <fullName evidence="11">Retinal short-chain dehydrogenase/reductase 1</fullName>
    </alternativeName>
</protein>
<dbReference type="InterPro" id="IPR020904">
    <property type="entry name" value="Sc_DH/Rdtase_CS"/>
</dbReference>
<sequence length="324" mass="35805">MPDIVDHLTQIIRQPRQVSIPPPLSIGLGALACIGLLYKSNSYLSRRALNSPAGKDTWDWDKEIVVVTGGASGIGAAIVKLFAEQGIKTIGLDLCRPHPDAVLLLTRAETENAFFYQVDLTNVEHINRVAERIRSEHGDPTVLINNAGIQWNKPILDLPQDRLHATFEVNIISSFLLVKEFLPAMVSNDHGHVVTVASLASFTTRAVNVDYACTKSAALAFHEGLGQEIRHIYRAPGVRTTIIHPGWVKTPLIKKLMQSGALKGHLLEPEEVAEAILKQLRSTFGAQVFLPSNFWILSLVRGAPSWIQERIRNLLTTSRGYDHN</sequence>
<dbReference type="InterPro" id="IPR002347">
    <property type="entry name" value="SDR_fam"/>
</dbReference>
<dbReference type="AlphaFoldDB" id="A0A9W9W6I1"/>
<keyword evidence="8" id="KW-0472">Membrane</keyword>
<comment type="subcellular location">
    <subcellularLocation>
        <location evidence="1">Membrane</location>
        <topology evidence="1">Multi-pass membrane protein</topology>
    </subcellularLocation>
</comment>
<evidence type="ECO:0000256" key="9">
    <source>
        <dbReference type="ARBA" id="ARBA00059620"/>
    </source>
</evidence>
<reference evidence="13" key="2">
    <citation type="journal article" date="2023" name="IMA Fungus">
        <title>Comparative genomic study of the Penicillium genus elucidates a diverse pangenome and 15 lateral gene transfer events.</title>
        <authorList>
            <person name="Petersen C."/>
            <person name="Sorensen T."/>
            <person name="Nielsen M.R."/>
            <person name="Sondergaard T.E."/>
            <person name="Sorensen J.L."/>
            <person name="Fitzpatrick D.A."/>
            <person name="Frisvad J.C."/>
            <person name="Nielsen K.L."/>
        </authorList>
    </citation>
    <scope>NUCLEOTIDE SEQUENCE</scope>
    <source>
        <strain evidence="13">IBT 29677</strain>
    </source>
</reference>
<evidence type="ECO:0000256" key="4">
    <source>
        <dbReference type="ARBA" id="ARBA00022857"/>
    </source>
</evidence>
<proteinExistence type="inferred from homology"/>
<accession>A0A9W9W6I1</accession>
<evidence type="ECO:0000256" key="5">
    <source>
        <dbReference type="ARBA" id="ARBA00022989"/>
    </source>
</evidence>
<dbReference type="Gene3D" id="3.40.50.720">
    <property type="entry name" value="NAD(P)-binding Rossmann-like Domain"/>
    <property type="match status" value="1"/>
</dbReference>
<comment type="caution">
    <text evidence="13">The sequence shown here is derived from an EMBL/GenBank/DDBJ whole genome shotgun (WGS) entry which is preliminary data.</text>
</comment>
<dbReference type="PANTHER" id="PTHR24322">
    <property type="entry name" value="PKSB"/>
    <property type="match status" value="1"/>
</dbReference>
<dbReference type="PRINTS" id="PR00081">
    <property type="entry name" value="GDHRDH"/>
</dbReference>
<comment type="similarity">
    <text evidence="2 12">Belongs to the short-chain dehydrogenases/reductases (SDR) family.</text>
</comment>
<dbReference type="InterPro" id="IPR036291">
    <property type="entry name" value="NAD(P)-bd_dom_sf"/>
</dbReference>
<evidence type="ECO:0000256" key="6">
    <source>
        <dbReference type="ARBA" id="ARBA00023002"/>
    </source>
</evidence>
<evidence type="ECO:0000256" key="7">
    <source>
        <dbReference type="ARBA" id="ARBA00023098"/>
    </source>
</evidence>